<evidence type="ECO:0000313" key="1">
    <source>
        <dbReference type="EMBL" id="QKJ26573.1"/>
    </source>
</evidence>
<dbReference type="Proteomes" id="UP000509513">
    <property type="component" value="Chromosome"/>
</dbReference>
<dbReference type="EMBL" id="CP054051">
    <property type="protein sequence ID" value="QKJ26573.1"/>
    <property type="molecule type" value="Genomic_DNA"/>
</dbReference>
<dbReference type="AlphaFoldDB" id="A0A5J6RFB9"/>
<reference evidence="1 2" key="1">
    <citation type="submission" date="2020-05" db="EMBL/GenBank/DDBJ databases">
        <title>Complete genome sequencing of Campylobacter and Arcobacter type strains.</title>
        <authorList>
            <person name="Miller W.G."/>
            <person name="Yee E."/>
        </authorList>
    </citation>
    <scope>NUCLEOTIDE SEQUENCE [LARGE SCALE GENOMIC DNA]</scope>
    <source>
        <strain evidence="1 2">LMG 21996</strain>
    </source>
</reference>
<dbReference type="RefSeq" id="WP_024775524.1">
    <property type="nucleotide sequence ID" value="NZ_CP043857.1"/>
</dbReference>
<evidence type="ECO:0000313" key="2">
    <source>
        <dbReference type="Proteomes" id="UP000509513"/>
    </source>
</evidence>
<accession>A0A5J6RFB9</accession>
<dbReference type="OrthoDB" id="5349311at2"/>
<organism evidence="1 2">
    <name type="scientific">Aliarcobacter cibarius</name>
    <dbReference type="NCBI Taxonomy" id="255507"/>
    <lineage>
        <taxon>Bacteria</taxon>
        <taxon>Pseudomonadati</taxon>
        <taxon>Campylobacterota</taxon>
        <taxon>Epsilonproteobacteria</taxon>
        <taxon>Campylobacterales</taxon>
        <taxon>Arcobacteraceae</taxon>
        <taxon>Aliarcobacter</taxon>
    </lineage>
</organism>
<dbReference type="KEGG" id="acib:ACBT_0619"/>
<protein>
    <submittedName>
        <fullName evidence="1">Uncharacterized protein</fullName>
    </submittedName>
</protein>
<sequence>MAQENEEIKVAEQEIISPNKKFKKPSLKVILISVIALLVLLLVIGISLIILTPKEEVVVEAPIQETNLATKEETIPEQSEPEVKFDLSSINSQKLNEQLEALTNKHIVNESYNIVENEETRRILEEQKRIEEESLKIEEAMVLKQKESLEEKKIELEIEMKKLEALKEEALLAKEELLKAQNTNLTPDKIFKEEDNRIENKQDEKQIENITQNKEVIEDETKATNSSDTAFLKLINVAKIKGTLYKKYLDKATNINPNIHLCRDDLNRIELYYGPFENNETREELLNKLIKNGFSQAYELEMTKEEFNKRCNY</sequence>
<proteinExistence type="predicted"/>
<gene>
    <name evidence="1" type="ORF">ACBT_0619</name>
</gene>
<name>A0A5J6RFB9_9BACT</name>